<proteinExistence type="inferred from homology"/>
<dbReference type="UniPathway" id="UPA00196"/>
<dbReference type="Gene3D" id="3.40.50.10320">
    <property type="entry name" value="LmbE-like"/>
    <property type="match status" value="1"/>
</dbReference>
<accession>A0A1Q5TCK5</accession>
<dbReference type="GO" id="GO:0006506">
    <property type="term" value="P:GPI anchor biosynthetic process"/>
    <property type="evidence" value="ECO:0007669"/>
    <property type="project" value="UniProtKB-UniPathway"/>
</dbReference>
<gene>
    <name evidence="4" type="ORF">PENSUB_9881</name>
</gene>
<dbReference type="PANTHER" id="PTHR12993">
    <property type="entry name" value="N-ACETYLGLUCOSAMINYL-PHOSPHATIDYLINOSITOL DE-N-ACETYLASE-RELATED"/>
    <property type="match status" value="1"/>
</dbReference>
<keyword evidence="3" id="KW-0472">Membrane</keyword>
<dbReference type="Pfam" id="PF02585">
    <property type="entry name" value="PIG-L"/>
    <property type="match status" value="1"/>
</dbReference>
<dbReference type="AlphaFoldDB" id="A0A1Q5TCK5"/>
<evidence type="ECO:0000256" key="3">
    <source>
        <dbReference type="SAM" id="Phobius"/>
    </source>
</evidence>
<keyword evidence="3" id="KW-0812">Transmembrane</keyword>
<dbReference type="EC" id="3.5.1.89" evidence="2"/>
<evidence type="ECO:0000256" key="1">
    <source>
        <dbReference type="ARBA" id="ARBA00006066"/>
    </source>
</evidence>
<reference evidence="4 5" key="1">
    <citation type="submission" date="2016-10" db="EMBL/GenBank/DDBJ databases">
        <title>Genome sequence of the ascomycete fungus Penicillium subrubescens.</title>
        <authorList>
            <person name="De Vries R.P."/>
            <person name="Peng M."/>
            <person name="Dilokpimol A."/>
            <person name="Hilden K."/>
            <person name="Makela M.R."/>
            <person name="Grigoriev I."/>
            <person name="Riley R."/>
            <person name="Granchi Z."/>
        </authorList>
    </citation>
    <scope>NUCLEOTIDE SEQUENCE [LARGE SCALE GENOMIC DNA]</scope>
    <source>
        <strain evidence="4 5">CBS 132785</strain>
    </source>
</reference>
<evidence type="ECO:0000313" key="4">
    <source>
        <dbReference type="EMBL" id="OKO97955.1"/>
    </source>
</evidence>
<comment type="similarity">
    <text evidence="1">Belongs to the PIGL family.</text>
</comment>
<comment type="caution">
    <text evidence="4">The sequence shown here is derived from an EMBL/GenBank/DDBJ whole genome shotgun (WGS) entry which is preliminary data.</text>
</comment>
<sequence length="170" mass="19462">MIVVRLVKRLGRRLSTRRWPAILIALASAVVTYALFLYFIFAYYLADDPRLVPDTFRHARRPVLITAHPDDETLFFSPSILYHRHDPHVTRSLLVISSGNYNGIGEQRQTEIHNSCAALGISLDHCVVLDHPELQDNPKKWWDERLVEEIVASYIKKWEADLVSASTTPG</sequence>
<dbReference type="STRING" id="1316194.A0A1Q5TCK5"/>
<dbReference type="InterPro" id="IPR003737">
    <property type="entry name" value="GlcNAc_PI_deacetylase-related"/>
</dbReference>
<dbReference type="PANTHER" id="PTHR12993:SF11">
    <property type="entry name" value="N-ACETYLGLUCOSAMINYL-PHOSPHATIDYLINOSITOL DE-N-ACETYLASE"/>
    <property type="match status" value="1"/>
</dbReference>
<keyword evidence="3" id="KW-1133">Transmembrane helix</keyword>
<dbReference type="InterPro" id="IPR024078">
    <property type="entry name" value="LmbE-like_dom_sf"/>
</dbReference>
<keyword evidence="5" id="KW-1185">Reference proteome</keyword>
<dbReference type="GO" id="GO:0005783">
    <property type="term" value="C:endoplasmic reticulum"/>
    <property type="evidence" value="ECO:0007669"/>
    <property type="project" value="TreeGrafter"/>
</dbReference>
<dbReference type="Proteomes" id="UP000186955">
    <property type="component" value="Unassembled WGS sequence"/>
</dbReference>
<dbReference type="GO" id="GO:0016020">
    <property type="term" value="C:membrane"/>
    <property type="evidence" value="ECO:0007669"/>
    <property type="project" value="GOC"/>
</dbReference>
<protein>
    <recommendedName>
        <fullName evidence="2">N-acetylglucosaminylphosphatidylinositol deacetylase</fullName>
        <ecNumber evidence="2">3.5.1.89</ecNumber>
    </recommendedName>
</protein>
<dbReference type="SUPFAM" id="SSF102588">
    <property type="entry name" value="LmbE-like"/>
    <property type="match status" value="1"/>
</dbReference>
<evidence type="ECO:0000256" key="2">
    <source>
        <dbReference type="ARBA" id="ARBA00012176"/>
    </source>
</evidence>
<organism evidence="4 5">
    <name type="scientific">Penicillium subrubescens</name>
    <dbReference type="NCBI Taxonomy" id="1316194"/>
    <lineage>
        <taxon>Eukaryota</taxon>
        <taxon>Fungi</taxon>
        <taxon>Dikarya</taxon>
        <taxon>Ascomycota</taxon>
        <taxon>Pezizomycotina</taxon>
        <taxon>Eurotiomycetes</taxon>
        <taxon>Eurotiomycetidae</taxon>
        <taxon>Eurotiales</taxon>
        <taxon>Aspergillaceae</taxon>
        <taxon>Penicillium</taxon>
    </lineage>
</organism>
<dbReference type="EMBL" id="MNBE01000683">
    <property type="protein sequence ID" value="OKO97955.1"/>
    <property type="molecule type" value="Genomic_DNA"/>
</dbReference>
<evidence type="ECO:0000313" key="5">
    <source>
        <dbReference type="Proteomes" id="UP000186955"/>
    </source>
</evidence>
<dbReference type="GO" id="GO:0000225">
    <property type="term" value="F:N-acetylglucosaminylphosphatidylinositol deacetylase activity"/>
    <property type="evidence" value="ECO:0007669"/>
    <property type="project" value="UniProtKB-EC"/>
</dbReference>
<name>A0A1Q5TCK5_9EURO</name>
<feature type="transmembrane region" description="Helical" evidence="3">
    <location>
        <begin position="21"/>
        <end position="46"/>
    </location>
</feature>